<dbReference type="InterPro" id="IPR011322">
    <property type="entry name" value="N-reg_PII-like_a/b"/>
</dbReference>
<keyword evidence="1" id="KW-0472">Membrane</keyword>
<dbReference type="SUPFAM" id="SSF54913">
    <property type="entry name" value="GlnB-like"/>
    <property type="match status" value="1"/>
</dbReference>
<proteinExistence type="predicted"/>
<keyword evidence="4" id="KW-1185">Reference proteome</keyword>
<dbReference type="Pfam" id="PF09413">
    <property type="entry name" value="DUF2007"/>
    <property type="match status" value="1"/>
</dbReference>
<dbReference type="InterPro" id="IPR018551">
    <property type="entry name" value="DUF2007"/>
</dbReference>
<dbReference type="STRING" id="1122198.SAMN02745729_11418"/>
<organism evidence="3 4">
    <name type="scientific">Marinobacterium iners DSM 11526</name>
    <dbReference type="NCBI Taxonomy" id="1122198"/>
    <lineage>
        <taxon>Bacteria</taxon>
        <taxon>Pseudomonadati</taxon>
        <taxon>Pseudomonadota</taxon>
        <taxon>Gammaproteobacteria</taxon>
        <taxon>Oceanospirillales</taxon>
        <taxon>Oceanospirillaceae</taxon>
        <taxon>Marinobacterium</taxon>
    </lineage>
</organism>
<dbReference type="OrthoDB" id="8480302at2"/>
<feature type="transmembrane region" description="Helical" evidence="1">
    <location>
        <begin position="102"/>
        <end position="118"/>
    </location>
</feature>
<gene>
    <name evidence="3" type="ORF">SAMN02745729_11418</name>
</gene>
<evidence type="ECO:0000313" key="4">
    <source>
        <dbReference type="Proteomes" id="UP000242469"/>
    </source>
</evidence>
<name>A0A1H4G3U6_9GAMM</name>
<dbReference type="Gene3D" id="3.30.70.790">
    <property type="entry name" value="UreE, C-terminal domain"/>
    <property type="match status" value="1"/>
</dbReference>
<accession>A0A1H4G3U6</accession>
<reference evidence="4" key="1">
    <citation type="submission" date="2016-10" db="EMBL/GenBank/DDBJ databases">
        <authorList>
            <person name="Varghese N."/>
            <person name="Submissions S."/>
        </authorList>
    </citation>
    <scope>NUCLEOTIDE SEQUENCE [LARGE SCALE GENOMIC DNA]</scope>
    <source>
        <strain evidence="4">DSM 11526</strain>
    </source>
</reference>
<dbReference type="EMBL" id="FNRJ01000014">
    <property type="protein sequence ID" value="SEB04224.1"/>
    <property type="molecule type" value="Genomic_DNA"/>
</dbReference>
<evidence type="ECO:0000313" key="3">
    <source>
        <dbReference type="EMBL" id="SEB04224.1"/>
    </source>
</evidence>
<evidence type="ECO:0000256" key="1">
    <source>
        <dbReference type="SAM" id="Phobius"/>
    </source>
</evidence>
<feature type="domain" description="DUF2007" evidence="2">
    <location>
        <begin position="5"/>
        <end position="41"/>
    </location>
</feature>
<keyword evidence="1" id="KW-0812">Transmembrane</keyword>
<sequence>MGTLVTVARFSFPHEANIAKGLLESEGIPSFVADEHTVNMQWLYSNAMGGVRLQVPCEFSVSALDILKEDFSDSVNSEFDMPIEKCPQCESLDVENYTKGKRSAFLVFIFLGFPLFFYKHGLRCKKCGYFWKT</sequence>
<evidence type="ECO:0000259" key="2">
    <source>
        <dbReference type="Pfam" id="PF09413"/>
    </source>
</evidence>
<keyword evidence="1" id="KW-1133">Transmembrane helix</keyword>
<dbReference type="AlphaFoldDB" id="A0A1H4G3U6"/>
<dbReference type="Proteomes" id="UP000242469">
    <property type="component" value="Unassembled WGS sequence"/>
</dbReference>
<protein>
    <submittedName>
        <fullName evidence="3">Signal transducing protein</fullName>
    </submittedName>
</protein>
<dbReference type="RefSeq" id="WP_091827374.1">
    <property type="nucleotide sequence ID" value="NZ_FNRJ01000014.1"/>
</dbReference>